<protein>
    <submittedName>
        <fullName evidence="1">Uncharacterized protein</fullName>
    </submittedName>
</protein>
<dbReference type="EMBL" id="VSRR010001443">
    <property type="protein sequence ID" value="MPC25298.1"/>
    <property type="molecule type" value="Genomic_DNA"/>
</dbReference>
<organism evidence="1 2">
    <name type="scientific">Portunus trituberculatus</name>
    <name type="common">Swimming crab</name>
    <name type="synonym">Neptunus trituberculatus</name>
    <dbReference type="NCBI Taxonomy" id="210409"/>
    <lineage>
        <taxon>Eukaryota</taxon>
        <taxon>Metazoa</taxon>
        <taxon>Ecdysozoa</taxon>
        <taxon>Arthropoda</taxon>
        <taxon>Crustacea</taxon>
        <taxon>Multicrustacea</taxon>
        <taxon>Malacostraca</taxon>
        <taxon>Eumalacostraca</taxon>
        <taxon>Eucarida</taxon>
        <taxon>Decapoda</taxon>
        <taxon>Pleocyemata</taxon>
        <taxon>Brachyura</taxon>
        <taxon>Eubrachyura</taxon>
        <taxon>Portunoidea</taxon>
        <taxon>Portunidae</taxon>
        <taxon>Portuninae</taxon>
        <taxon>Portunus</taxon>
    </lineage>
</organism>
<proteinExistence type="predicted"/>
<evidence type="ECO:0000313" key="1">
    <source>
        <dbReference type="EMBL" id="MPC25298.1"/>
    </source>
</evidence>
<evidence type="ECO:0000313" key="2">
    <source>
        <dbReference type="Proteomes" id="UP000324222"/>
    </source>
</evidence>
<dbReference type="AlphaFoldDB" id="A0A5B7DV26"/>
<keyword evidence="2" id="KW-1185">Reference proteome</keyword>
<reference evidence="1 2" key="1">
    <citation type="submission" date="2019-05" db="EMBL/GenBank/DDBJ databases">
        <title>Another draft genome of Portunus trituberculatus and its Hox gene families provides insights of decapod evolution.</title>
        <authorList>
            <person name="Jeong J.-H."/>
            <person name="Song I."/>
            <person name="Kim S."/>
            <person name="Choi T."/>
            <person name="Kim D."/>
            <person name="Ryu S."/>
            <person name="Kim W."/>
        </authorList>
    </citation>
    <scope>NUCLEOTIDE SEQUENCE [LARGE SCALE GENOMIC DNA]</scope>
    <source>
        <tissue evidence="1">Muscle</tissue>
    </source>
</reference>
<comment type="caution">
    <text evidence="1">The sequence shown here is derived from an EMBL/GenBank/DDBJ whole genome shotgun (WGS) entry which is preliminary data.</text>
</comment>
<accession>A0A5B7DV26</accession>
<sequence>MYTLPSPFFKATLKLLTYITTTPNLYFHSTYPSKLPNNKHIQSHRQAIFAIRQGVGIQGPSPNTFRREVFQDHVDEFRFEFTQQIAATQHLVQRRKVMELRSLHSSNTHCWGPSFFSKLRYCRG</sequence>
<dbReference type="Proteomes" id="UP000324222">
    <property type="component" value="Unassembled WGS sequence"/>
</dbReference>
<name>A0A5B7DV26_PORTR</name>
<gene>
    <name evidence="1" type="ORF">E2C01_018404</name>
</gene>